<keyword evidence="3" id="KW-0418">Kinase</keyword>
<dbReference type="GO" id="GO:0016301">
    <property type="term" value="F:kinase activity"/>
    <property type="evidence" value="ECO:0007669"/>
    <property type="project" value="UniProtKB-KW"/>
</dbReference>
<feature type="region of interest" description="Disordered" evidence="1">
    <location>
        <begin position="1"/>
        <end position="206"/>
    </location>
</feature>
<organism evidence="3 4">
    <name type="scientific">Corynebacterium freneyi</name>
    <dbReference type="NCBI Taxonomy" id="134034"/>
    <lineage>
        <taxon>Bacteria</taxon>
        <taxon>Bacillati</taxon>
        <taxon>Actinomycetota</taxon>
        <taxon>Actinomycetes</taxon>
        <taxon>Mycobacteriales</taxon>
        <taxon>Corynebacteriaceae</taxon>
        <taxon>Corynebacterium</taxon>
    </lineage>
</organism>
<dbReference type="RefSeq" id="WP_070520892.1">
    <property type="nucleotide sequence ID" value="NZ_CP047357.1"/>
</dbReference>
<feature type="compositionally biased region" description="Acidic residues" evidence="1">
    <location>
        <begin position="340"/>
        <end position="357"/>
    </location>
</feature>
<keyword evidence="2" id="KW-1133">Transmembrane helix</keyword>
<feature type="transmembrane region" description="Helical" evidence="2">
    <location>
        <begin position="466"/>
        <end position="486"/>
    </location>
</feature>
<evidence type="ECO:0000256" key="1">
    <source>
        <dbReference type="SAM" id="MobiDB-lite"/>
    </source>
</evidence>
<dbReference type="EMBL" id="JAGINY010000001">
    <property type="protein sequence ID" value="MBP2333656.1"/>
    <property type="molecule type" value="Genomic_DNA"/>
</dbReference>
<feature type="compositionally biased region" description="Basic and acidic residues" evidence="1">
    <location>
        <begin position="1"/>
        <end position="28"/>
    </location>
</feature>
<sequence length="515" mass="55142">MSDEKLTVAELLARRDKERGGSAEPAERPRRRRRSLEEGGISVAELTGSIPRVKADGPRRGAHAAVEDDEQIEDRVEDQVTGTADSTEVTETGEVGEAPESTGAAEVAEAAEVPDEDDSAEAESVEAESVEEAVEEPAAETPEEPVAEEPVEEPAADEPGEEPAADEESVAEPVAEQPVDVEEPREPREPFSIPSAVPVDPRPVMANDETGEITFTFTKFHDARTGSEPVAEAGPMAREVLEGSMAYDDRPTNVIPVVEDDEAEAEVAVDDAASAREWDAAGDRAFDGSAIADGTFTGGSAAMVDHVDDVPAAYREHDAEYGAEYEDDYGSDHDSGYVADYEDDYDSGYDADYDSDSDYDHVAEYGEEYDAEPEIEDQRRRGFVDFSDPSDEPESVDPQASAASATAAAPAVKESGAPKSTKDREDYVEDNSLSIGLLIAQTIVGLLFGGLIFALFLMLWMALPKAVVAVIAVAFSFGLVIGVNLIRRERDRLTPVLAGIVGLVVSFAPYVLTMV</sequence>
<evidence type="ECO:0000313" key="4">
    <source>
        <dbReference type="Proteomes" id="UP001519305"/>
    </source>
</evidence>
<accession>A0ABS4UAS6</accession>
<proteinExistence type="predicted"/>
<keyword evidence="2" id="KW-0812">Transmembrane</keyword>
<name>A0ABS4UAS6_9CORY</name>
<feature type="compositionally biased region" description="Acidic residues" evidence="1">
    <location>
        <begin position="365"/>
        <end position="375"/>
    </location>
</feature>
<evidence type="ECO:0000313" key="3">
    <source>
        <dbReference type="EMBL" id="MBP2333656.1"/>
    </source>
</evidence>
<feature type="compositionally biased region" description="Low complexity" evidence="1">
    <location>
        <begin position="87"/>
        <end position="111"/>
    </location>
</feature>
<reference evidence="3 4" key="1">
    <citation type="submission" date="2021-03" db="EMBL/GenBank/DDBJ databases">
        <title>Sequencing the genomes of 1000 actinobacteria strains.</title>
        <authorList>
            <person name="Klenk H.-P."/>
        </authorList>
    </citation>
    <scope>NUCLEOTIDE SEQUENCE [LARGE SCALE GENOMIC DNA]</scope>
    <source>
        <strain evidence="3 4">DSM 44506</strain>
    </source>
</reference>
<keyword evidence="4" id="KW-1185">Reference proteome</keyword>
<feature type="region of interest" description="Disordered" evidence="1">
    <location>
        <begin position="323"/>
        <end position="425"/>
    </location>
</feature>
<dbReference type="Proteomes" id="UP001519305">
    <property type="component" value="Unassembled WGS sequence"/>
</dbReference>
<keyword evidence="2" id="KW-0472">Membrane</keyword>
<feature type="transmembrane region" description="Helical" evidence="2">
    <location>
        <begin position="433"/>
        <end position="460"/>
    </location>
</feature>
<comment type="caution">
    <text evidence="3">The sequence shown here is derived from an EMBL/GenBank/DDBJ whole genome shotgun (WGS) entry which is preliminary data.</text>
</comment>
<gene>
    <name evidence="3" type="ORF">JOF33_002355</name>
</gene>
<feature type="compositionally biased region" description="Low complexity" evidence="1">
    <location>
        <begin position="400"/>
        <end position="411"/>
    </location>
</feature>
<evidence type="ECO:0000256" key="2">
    <source>
        <dbReference type="SAM" id="Phobius"/>
    </source>
</evidence>
<feature type="compositionally biased region" description="Acidic residues" evidence="1">
    <location>
        <begin position="112"/>
        <end position="170"/>
    </location>
</feature>
<protein>
    <submittedName>
        <fullName evidence="3">Chemotaxis protein histidine kinase CheA</fullName>
    </submittedName>
</protein>
<keyword evidence="3" id="KW-0808">Transferase</keyword>
<feature type="transmembrane region" description="Helical" evidence="2">
    <location>
        <begin position="493"/>
        <end position="512"/>
    </location>
</feature>